<dbReference type="Pfam" id="PF23016">
    <property type="entry name" value="RsmI_C"/>
    <property type="match status" value="1"/>
</dbReference>
<dbReference type="InterPro" id="IPR008189">
    <property type="entry name" value="rRNA_ssu_MeTfrase_I"/>
</dbReference>
<dbReference type="PANTHER" id="PTHR46111">
    <property type="entry name" value="RIBOSOMAL RNA SMALL SUBUNIT METHYLTRANSFERASE I"/>
    <property type="match status" value="1"/>
</dbReference>
<dbReference type="HAMAP" id="MF_01877">
    <property type="entry name" value="16SrRNA_methyltr_I"/>
    <property type="match status" value="1"/>
</dbReference>
<dbReference type="PIRSF" id="PIRSF005917">
    <property type="entry name" value="MTase_YraL"/>
    <property type="match status" value="1"/>
</dbReference>
<accession>F2GDB9</accession>
<feature type="domain" description="RsmI HTH" evidence="8">
    <location>
        <begin position="247"/>
        <end position="290"/>
    </location>
</feature>
<dbReference type="EMBL" id="CP001103">
    <property type="protein sequence ID" value="AEA99255.1"/>
    <property type="molecule type" value="Genomic_DNA"/>
</dbReference>
<dbReference type="Proteomes" id="UP000001870">
    <property type="component" value="Chromosome"/>
</dbReference>
<comment type="similarity">
    <text evidence="6">Belongs to the methyltransferase superfamily. RsmI family.</text>
</comment>
<proteinExistence type="inferred from homology"/>
<keyword evidence="5 6" id="KW-0949">S-adenosyl-L-methionine</keyword>
<evidence type="ECO:0000313" key="10">
    <source>
        <dbReference type="Proteomes" id="UP000001870"/>
    </source>
</evidence>
<dbReference type="KEGG" id="amc:MADE_1015615"/>
<keyword evidence="2 6" id="KW-0698">rRNA processing</keyword>
<keyword evidence="3 6" id="KW-0489">Methyltransferase</keyword>
<dbReference type="Gene3D" id="3.40.1010.10">
    <property type="entry name" value="Cobalt-precorrin-4 Transmethylase, Domain 1"/>
    <property type="match status" value="1"/>
</dbReference>
<evidence type="ECO:0000256" key="2">
    <source>
        <dbReference type="ARBA" id="ARBA00022552"/>
    </source>
</evidence>
<feature type="domain" description="Tetrapyrrole methylase" evidence="7">
    <location>
        <begin position="20"/>
        <end position="218"/>
    </location>
</feature>
<dbReference type="PANTHER" id="PTHR46111:SF1">
    <property type="entry name" value="RIBOSOMAL RNA SMALL SUBUNIT METHYLTRANSFERASE I"/>
    <property type="match status" value="1"/>
</dbReference>
<evidence type="ECO:0000256" key="6">
    <source>
        <dbReference type="HAMAP-Rule" id="MF_01877"/>
    </source>
</evidence>
<dbReference type="InterPro" id="IPR053910">
    <property type="entry name" value="RsmI_HTH"/>
</dbReference>
<dbReference type="Pfam" id="PF00590">
    <property type="entry name" value="TP_methylase"/>
    <property type="match status" value="1"/>
</dbReference>
<dbReference type="PROSITE" id="PS01296">
    <property type="entry name" value="RSMI"/>
    <property type="match status" value="1"/>
</dbReference>
<reference evidence="9 10" key="2">
    <citation type="journal article" date="2015" name="Antonie Van Leeuwenhoek">
        <title>Ecophysiological diversity of a novel member of the genus Alteromonas, and description of Alteromonas mediterranea sp. nov.</title>
        <authorList>
            <person name="Ivanova E.P."/>
            <person name="Lopez-Perez M."/>
            <person name="Zabalos M."/>
            <person name="Nguyen S.H."/>
            <person name="Webb H.K."/>
            <person name="Ryan J."/>
            <person name="Lagutin K."/>
            <person name="Vyssotski M."/>
            <person name="Crawford R.J."/>
            <person name="Rodriguez-Valera F."/>
        </authorList>
    </citation>
    <scope>NUCLEOTIDE SEQUENCE [LARGE SCALE GENOMIC DNA]</scope>
    <source>
        <strain evidence="10">DSM 17117 / CIP 110805 / LMG 28347 / Deep ecotype</strain>
    </source>
</reference>
<dbReference type="NCBIfam" id="TIGR00096">
    <property type="entry name" value="16S rRNA (cytidine(1402)-2'-O)-methyltransferase"/>
    <property type="match status" value="1"/>
</dbReference>
<evidence type="ECO:0000256" key="4">
    <source>
        <dbReference type="ARBA" id="ARBA00022679"/>
    </source>
</evidence>
<dbReference type="InterPro" id="IPR018063">
    <property type="entry name" value="SAM_MeTrfase_RsmI_CS"/>
</dbReference>
<keyword evidence="1 6" id="KW-0963">Cytoplasm</keyword>
<dbReference type="EC" id="2.1.1.198" evidence="6"/>
<organism evidence="9 10">
    <name type="scientific">Alteromonas mediterranea (strain DSM 17117 / CIP 110805 / LMG 28347 / Deep ecotype)</name>
    <dbReference type="NCBI Taxonomy" id="1774373"/>
    <lineage>
        <taxon>Bacteria</taxon>
        <taxon>Pseudomonadati</taxon>
        <taxon>Pseudomonadota</taxon>
        <taxon>Gammaproteobacteria</taxon>
        <taxon>Alteromonadales</taxon>
        <taxon>Alteromonadaceae</taxon>
        <taxon>Alteromonas/Salinimonas group</taxon>
        <taxon>Alteromonas</taxon>
    </lineage>
</organism>
<sequence length="292" mass="31679">MALSSYLTKDYTTAMTDTATLYIVPTPIGNLDDMSARAIRVLSEVNWIAAEDTRHSARLLQHFSIGTKTLSLHEHNEDKRTAMLCERLKGGESVALISDAGTPLISDPGFVLVRKCRELGISVSALPGPCAAITALSASGLPTDKFIFEGFLPVKTQAREGALSALLDRPFTTVFYEAPRRILDTVTDIQRVLGERNIVVAKELTKTFETYASGSAQDVIDYLTAEPAHQKGEFVVMIAPAQINEQAIPSEAMSLLNTLCEHMPLKKAAAVVASHYDLKKNALYQAGLDAKA</sequence>
<evidence type="ECO:0000259" key="8">
    <source>
        <dbReference type="Pfam" id="PF23016"/>
    </source>
</evidence>
<dbReference type="SUPFAM" id="SSF53790">
    <property type="entry name" value="Tetrapyrrole methylase"/>
    <property type="match status" value="1"/>
</dbReference>
<dbReference type="Gene3D" id="3.30.950.10">
    <property type="entry name" value="Methyltransferase, Cobalt-precorrin-4 Transmethylase, Domain 2"/>
    <property type="match status" value="1"/>
</dbReference>
<reference evidence="9 10" key="1">
    <citation type="journal article" date="2008" name="ISME J.">
        <title>Comparative genomics of two ecotypes of the marine planktonic copiotroph Alteromonas macleodii suggests alternative lifestyles associated with different kinds of particulate organic matter.</title>
        <authorList>
            <person name="Ivars-Martinez E."/>
            <person name="Martin-Cuadrado A.B."/>
            <person name="D'Auria G."/>
            <person name="Mira A."/>
            <person name="Ferriera S."/>
            <person name="Johnson J."/>
            <person name="Friedman R."/>
            <person name="Rodriguez-Valera F."/>
        </authorList>
    </citation>
    <scope>NUCLEOTIDE SEQUENCE [LARGE SCALE GENOMIC DNA]</scope>
    <source>
        <strain evidence="10">DSM 17117 / CIP 110805 / LMG 28347 / Deep ecotype</strain>
    </source>
</reference>
<dbReference type="GO" id="GO:0070677">
    <property type="term" value="F:rRNA (cytosine-2'-O-)-methyltransferase activity"/>
    <property type="evidence" value="ECO:0007669"/>
    <property type="project" value="UniProtKB-UniRule"/>
</dbReference>
<comment type="catalytic activity">
    <reaction evidence="6">
        <text>cytidine(1402) in 16S rRNA + S-adenosyl-L-methionine = 2'-O-methylcytidine(1402) in 16S rRNA + S-adenosyl-L-homocysteine + H(+)</text>
        <dbReference type="Rhea" id="RHEA:42924"/>
        <dbReference type="Rhea" id="RHEA-COMP:10285"/>
        <dbReference type="Rhea" id="RHEA-COMP:10286"/>
        <dbReference type="ChEBI" id="CHEBI:15378"/>
        <dbReference type="ChEBI" id="CHEBI:57856"/>
        <dbReference type="ChEBI" id="CHEBI:59789"/>
        <dbReference type="ChEBI" id="CHEBI:74495"/>
        <dbReference type="ChEBI" id="CHEBI:82748"/>
        <dbReference type="EC" id="2.1.1.198"/>
    </reaction>
</comment>
<dbReference type="FunFam" id="3.40.1010.10:FF:000002">
    <property type="entry name" value="Ribosomal RNA small subunit methyltransferase I"/>
    <property type="match status" value="1"/>
</dbReference>
<evidence type="ECO:0000313" key="9">
    <source>
        <dbReference type="EMBL" id="AEA99255.1"/>
    </source>
</evidence>
<protein>
    <recommendedName>
        <fullName evidence="6">Ribosomal RNA small subunit methyltransferase I</fullName>
        <ecNumber evidence="6">2.1.1.198</ecNumber>
    </recommendedName>
    <alternativeName>
        <fullName evidence="6">16S rRNA 2'-O-ribose C1402 methyltransferase</fullName>
    </alternativeName>
    <alternativeName>
        <fullName evidence="6">rRNA (cytidine-2'-O-)-methyltransferase RsmI</fullName>
    </alternativeName>
</protein>
<dbReference type="HOGENOM" id="CLU_044779_2_0_6"/>
<gene>
    <name evidence="6" type="primary">rsmI</name>
    <name evidence="9" type="ordered locus">MADE_1015615</name>
</gene>
<comment type="function">
    <text evidence="6">Catalyzes the 2'-O-methylation of the ribose of cytidine 1402 (C1402) in 16S rRNA.</text>
</comment>
<evidence type="ECO:0000256" key="1">
    <source>
        <dbReference type="ARBA" id="ARBA00022490"/>
    </source>
</evidence>
<name>F2GDB9_ALTMD</name>
<evidence type="ECO:0000256" key="5">
    <source>
        <dbReference type="ARBA" id="ARBA00022691"/>
    </source>
</evidence>
<keyword evidence="10" id="KW-1185">Reference proteome</keyword>
<dbReference type="InterPro" id="IPR000878">
    <property type="entry name" value="4pyrrol_Mease"/>
</dbReference>
<evidence type="ECO:0000259" key="7">
    <source>
        <dbReference type="Pfam" id="PF00590"/>
    </source>
</evidence>
<dbReference type="FunFam" id="3.30.950.10:FF:000002">
    <property type="entry name" value="Ribosomal RNA small subunit methyltransferase I"/>
    <property type="match status" value="1"/>
</dbReference>
<evidence type="ECO:0000256" key="3">
    <source>
        <dbReference type="ARBA" id="ARBA00022603"/>
    </source>
</evidence>
<dbReference type="AlphaFoldDB" id="F2GDB9"/>
<dbReference type="InterPro" id="IPR014777">
    <property type="entry name" value="4pyrrole_Mease_sub1"/>
</dbReference>
<dbReference type="GO" id="GO:0005737">
    <property type="term" value="C:cytoplasm"/>
    <property type="evidence" value="ECO:0007669"/>
    <property type="project" value="UniProtKB-SubCell"/>
</dbReference>
<dbReference type="InterPro" id="IPR035996">
    <property type="entry name" value="4pyrrol_Methylase_sf"/>
</dbReference>
<dbReference type="CDD" id="cd11648">
    <property type="entry name" value="RsmI"/>
    <property type="match status" value="1"/>
</dbReference>
<keyword evidence="4 6" id="KW-0808">Transferase</keyword>
<dbReference type="InterPro" id="IPR014776">
    <property type="entry name" value="4pyrrole_Mease_sub2"/>
</dbReference>
<comment type="subcellular location">
    <subcellularLocation>
        <location evidence="6">Cytoplasm</location>
    </subcellularLocation>
</comment>